<proteinExistence type="predicted"/>
<dbReference type="Pfam" id="PF06180">
    <property type="entry name" value="CbiK"/>
    <property type="match status" value="1"/>
</dbReference>
<dbReference type="PIRSF" id="PIRSF033579">
    <property type="entry name" value="Anaer_Co_chel"/>
    <property type="match status" value="1"/>
</dbReference>
<organism evidence="3 4">
    <name type="scientific">Candidatus Gemmiger excrementigallinarum</name>
    <dbReference type="NCBI Taxonomy" id="2838609"/>
    <lineage>
        <taxon>Bacteria</taxon>
        <taxon>Bacillati</taxon>
        <taxon>Bacillota</taxon>
        <taxon>Clostridia</taxon>
        <taxon>Eubacteriales</taxon>
        <taxon>Gemmiger</taxon>
    </lineage>
</organism>
<evidence type="ECO:0000256" key="1">
    <source>
        <dbReference type="PIRSR" id="PIRSR033579-1"/>
    </source>
</evidence>
<feature type="binding site" evidence="2">
    <location>
        <position position="205"/>
    </location>
    <ligand>
        <name>Co(2+)</name>
        <dbReference type="ChEBI" id="CHEBI:48828"/>
    </ligand>
</feature>
<protein>
    <submittedName>
        <fullName evidence="3">Sirohydrochlorin cobaltochelatase</fullName>
    </submittedName>
</protein>
<dbReference type="Proteomes" id="UP000824048">
    <property type="component" value="Unassembled WGS sequence"/>
</dbReference>
<reference evidence="3" key="2">
    <citation type="submission" date="2021-04" db="EMBL/GenBank/DDBJ databases">
        <authorList>
            <person name="Gilroy R."/>
        </authorList>
    </citation>
    <scope>NUCLEOTIDE SEQUENCE</scope>
    <source>
        <strain evidence="3">ChiSxjej1B13-11774</strain>
    </source>
</reference>
<name>A0A9D2J927_9FIRM</name>
<dbReference type="EMBL" id="DXBP01000003">
    <property type="protein sequence ID" value="HIZ41106.1"/>
    <property type="molecule type" value="Genomic_DNA"/>
</dbReference>
<dbReference type="CDD" id="cd03413">
    <property type="entry name" value="CbiK_C"/>
    <property type="match status" value="1"/>
</dbReference>
<accession>A0A9D2J927</accession>
<feature type="binding site" evidence="2">
    <location>
        <position position="142"/>
    </location>
    <ligand>
        <name>Co(2+)</name>
        <dbReference type="ChEBI" id="CHEBI:48828"/>
    </ligand>
</feature>
<evidence type="ECO:0000313" key="3">
    <source>
        <dbReference type="EMBL" id="HIZ41106.1"/>
    </source>
</evidence>
<evidence type="ECO:0000256" key="2">
    <source>
        <dbReference type="PIRSR" id="PIRSR033579-3"/>
    </source>
</evidence>
<dbReference type="Gene3D" id="3.40.50.1400">
    <property type="match status" value="2"/>
</dbReference>
<dbReference type="GO" id="GO:0016852">
    <property type="term" value="F:sirohydrochlorin cobaltochelatase activity"/>
    <property type="evidence" value="ECO:0007669"/>
    <property type="project" value="InterPro"/>
</dbReference>
<comment type="caution">
    <text evidence="3">The sequence shown here is derived from an EMBL/GenBank/DDBJ whole genome shotgun (WGS) entry which is preliminary data.</text>
</comment>
<dbReference type="GO" id="GO:0019251">
    <property type="term" value="P:anaerobic cobalamin biosynthetic process"/>
    <property type="evidence" value="ECO:0007669"/>
    <property type="project" value="InterPro"/>
</dbReference>
<feature type="binding site" evidence="2">
    <location>
        <position position="173"/>
    </location>
    <ligand>
        <name>Co(2+)</name>
        <dbReference type="ChEBI" id="CHEBI:48828"/>
    </ligand>
</feature>
<dbReference type="SUPFAM" id="SSF53800">
    <property type="entry name" value="Chelatase"/>
    <property type="match status" value="1"/>
</dbReference>
<dbReference type="GO" id="GO:0046872">
    <property type="term" value="F:metal ion binding"/>
    <property type="evidence" value="ECO:0007669"/>
    <property type="project" value="UniProtKB-KW"/>
</dbReference>
<evidence type="ECO:0000313" key="4">
    <source>
        <dbReference type="Proteomes" id="UP000824048"/>
    </source>
</evidence>
<keyword evidence="2" id="KW-0170">Cobalt</keyword>
<dbReference type="AlphaFoldDB" id="A0A9D2J927"/>
<feature type="active site" description="Proton acceptor" evidence="1">
    <location>
        <position position="142"/>
    </location>
</feature>
<gene>
    <name evidence="3" type="ORF">H9811_00935</name>
</gene>
<reference evidence="3" key="1">
    <citation type="journal article" date="2021" name="PeerJ">
        <title>Extensive microbial diversity within the chicken gut microbiome revealed by metagenomics and culture.</title>
        <authorList>
            <person name="Gilroy R."/>
            <person name="Ravi A."/>
            <person name="Getino M."/>
            <person name="Pursley I."/>
            <person name="Horton D.L."/>
            <person name="Alikhan N.F."/>
            <person name="Baker D."/>
            <person name="Gharbi K."/>
            <person name="Hall N."/>
            <person name="Watson M."/>
            <person name="Adriaenssens E.M."/>
            <person name="Foster-Nyarko E."/>
            <person name="Jarju S."/>
            <person name="Secka A."/>
            <person name="Antonio M."/>
            <person name="Oren A."/>
            <person name="Chaudhuri R.R."/>
            <person name="La Ragione R."/>
            <person name="Hildebrand F."/>
            <person name="Pallen M.J."/>
        </authorList>
    </citation>
    <scope>NUCLEOTIDE SEQUENCE</scope>
    <source>
        <strain evidence="3">ChiSxjej1B13-11774</strain>
    </source>
</reference>
<dbReference type="InterPro" id="IPR010388">
    <property type="entry name" value="Anaerobic_Co-chelatase"/>
</dbReference>
<keyword evidence="2" id="KW-0479">Metal-binding</keyword>
<sequence length="255" mass="28140">MKRALLCVSFGTTVENGRADLMAVENALQASAPDYRFARALTSRIIRKRLASRGEHADSLPEALETLLAEGYTHVAVQPTHLLYGYEYDKIRAEIAPYTHRFERLALGRPLLADTDDLQKAAEILCNTYPEQNGEALVMMGHGTEHFAGIVYPAMQSVFALQGRSDVFVATVEGWPALQQILPQIQRAGYRKVHLVPLLLVAGDHACHDMAGAEPESWKSQLQAVSISVRCTLEGLGRVPGIQAMYCNKLKEILV</sequence>
<dbReference type="CDD" id="cd03412">
    <property type="entry name" value="CbiK_N"/>
    <property type="match status" value="1"/>
</dbReference>